<evidence type="ECO:0000256" key="1">
    <source>
        <dbReference type="SAM" id="MobiDB-lite"/>
    </source>
</evidence>
<feature type="domain" description="Potassium channel" evidence="3">
    <location>
        <begin position="167"/>
        <end position="240"/>
    </location>
</feature>
<accession>A0A1X2L9N0</accession>
<evidence type="ECO:0000313" key="5">
    <source>
        <dbReference type="Proteomes" id="UP000242320"/>
    </source>
</evidence>
<protein>
    <recommendedName>
        <fullName evidence="3">Potassium channel domain-containing protein</fullName>
    </recommendedName>
</protein>
<dbReference type="Gene3D" id="1.10.287.70">
    <property type="match status" value="1"/>
</dbReference>
<feature type="transmembrane region" description="Helical" evidence="2">
    <location>
        <begin position="223"/>
        <end position="243"/>
    </location>
</feature>
<feature type="compositionally biased region" description="Basic and acidic residues" evidence="1">
    <location>
        <begin position="44"/>
        <end position="55"/>
    </location>
</feature>
<dbReference type="SUPFAM" id="SSF81324">
    <property type="entry name" value="Voltage-gated potassium channels"/>
    <property type="match status" value="1"/>
</dbReference>
<feature type="region of interest" description="Disordered" evidence="1">
    <location>
        <begin position="38"/>
        <end position="70"/>
    </location>
</feature>
<feature type="transmembrane region" description="Helical" evidence="2">
    <location>
        <begin position="119"/>
        <end position="140"/>
    </location>
</feature>
<reference evidence="4 5" key="1">
    <citation type="submission" date="2017-04" db="EMBL/GenBank/DDBJ databases">
        <title>The new phylogeny of genus Mycobacterium.</title>
        <authorList>
            <person name="Tortoli E."/>
            <person name="Trovato A."/>
            <person name="Cirillo D.M."/>
        </authorList>
    </citation>
    <scope>NUCLEOTIDE SEQUENCE [LARGE SCALE GENOMIC DNA]</scope>
    <source>
        <strain evidence="4 5">DSM 45247</strain>
    </source>
</reference>
<dbReference type="InterPro" id="IPR013099">
    <property type="entry name" value="K_chnl_dom"/>
</dbReference>
<evidence type="ECO:0000259" key="3">
    <source>
        <dbReference type="Pfam" id="PF07885"/>
    </source>
</evidence>
<keyword evidence="2" id="KW-0812">Transmembrane</keyword>
<evidence type="ECO:0000313" key="4">
    <source>
        <dbReference type="EMBL" id="OSC30708.1"/>
    </source>
</evidence>
<feature type="transmembrane region" description="Helical" evidence="2">
    <location>
        <begin position="152"/>
        <end position="173"/>
    </location>
</feature>
<comment type="caution">
    <text evidence="4">The sequence shown here is derived from an EMBL/GenBank/DDBJ whole genome shotgun (WGS) entry which is preliminary data.</text>
</comment>
<proteinExistence type="predicted"/>
<organism evidence="4 5">
    <name type="scientific">Mycolicibacterium vulneris</name>
    <dbReference type="NCBI Taxonomy" id="547163"/>
    <lineage>
        <taxon>Bacteria</taxon>
        <taxon>Bacillati</taxon>
        <taxon>Actinomycetota</taxon>
        <taxon>Actinomycetes</taxon>
        <taxon>Mycobacteriales</taxon>
        <taxon>Mycobacteriaceae</taxon>
        <taxon>Mycolicibacterium</taxon>
    </lineage>
</organism>
<evidence type="ECO:0000256" key="2">
    <source>
        <dbReference type="SAM" id="Phobius"/>
    </source>
</evidence>
<keyword evidence="5" id="KW-1185">Reference proteome</keyword>
<dbReference type="Pfam" id="PF07885">
    <property type="entry name" value="Ion_trans_2"/>
    <property type="match status" value="1"/>
</dbReference>
<keyword evidence="2" id="KW-0472">Membrane</keyword>
<name>A0A1X2L9N0_9MYCO</name>
<feature type="transmembrane region" description="Helical" evidence="2">
    <location>
        <begin position="86"/>
        <end position="107"/>
    </location>
</feature>
<dbReference type="EMBL" id="NCXM01000005">
    <property type="protein sequence ID" value="OSC30708.1"/>
    <property type="molecule type" value="Genomic_DNA"/>
</dbReference>
<dbReference type="Proteomes" id="UP000242320">
    <property type="component" value="Unassembled WGS sequence"/>
</dbReference>
<dbReference type="AlphaFoldDB" id="A0A1X2L9N0"/>
<dbReference type="OrthoDB" id="9799090at2"/>
<keyword evidence="2" id="KW-1133">Transmembrane helix</keyword>
<gene>
    <name evidence="4" type="ORF">B8W69_06640</name>
</gene>
<sequence>MCVGRPAPERLLTSPLDLGSIHIPKWVGCARRQPTQVCASHNSEGNRRLGREAGRAPHGTVGVSPGRYGSAMSTQQRQSWWDNPRLRFVLIKVLAPTAMVYVATSSWRGLGGPAPRLGIYHWANVGFAALLGIGYIWALLRHKRFRSMPTGFAAFLVIYFVVDIEGLFAQTYYAMSVQMPHSFEPPLTGVDAAYFTISTATTTGMGDIHPVSSLARKVVSAQMVASLYLVVIALVTAVQRVLATPAKYDRV</sequence>